<dbReference type="Proteomes" id="UP000821853">
    <property type="component" value="Chromosome 2"/>
</dbReference>
<comment type="caution">
    <text evidence="2">The sequence shown here is derived from an EMBL/GenBank/DDBJ whole genome shotgun (WGS) entry which is preliminary data.</text>
</comment>
<feature type="compositionally biased region" description="Low complexity" evidence="1">
    <location>
        <begin position="55"/>
        <end position="73"/>
    </location>
</feature>
<name>A0A9J6G1P7_HAELO</name>
<sequence>MGGGGAPECTGANPSVDGGFTGQRTTPLSLLPLLHRPLNPYPDCVGTTTVTNSNTTLPKLLPPHLKTSLGSSRVRGEEREEKKQNEMPLKEV</sequence>
<dbReference type="EMBL" id="JABSTR010000004">
    <property type="protein sequence ID" value="KAH9368268.1"/>
    <property type="molecule type" value="Genomic_DNA"/>
</dbReference>
<proteinExistence type="predicted"/>
<feature type="region of interest" description="Disordered" evidence="1">
    <location>
        <begin position="55"/>
        <end position="92"/>
    </location>
</feature>
<evidence type="ECO:0000313" key="2">
    <source>
        <dbReference type="EMBL" id="KAH9368268.1"/>
    </source>
</evidence>
<organism evidence="2 3">
    <name type="scientific">Haemaphysalis longicornis</name>
    <name type="common">Bush tick</name>
    <dbReference type="NCBI Taxonomy" id="44386"/>
    <lineage>
        <taxon>Eukaryota</taxon>
        <taxon>Metazoa</taxon>
        <taxon>Ecdysozoa</taxon>
        <taxon>Arthropoda</taxon>
        <taxon>Chelicerata</taxon>
        <taxon>Arachnida</taxon>
        <taxon>Acari</taxon>
        <taxon>Parasitiformes</taxon>
        <taxon>Ixodida</taxon>
        <taxon>Ixodoidea</taxon>
        <taxon>Ixodidae</taxon>
        <taxon>Haemaphysalinae</taxon>
        <taxon>Haemaphysalis</taxon>
    </lineage>
</organism>
<reference evidence="2 3" key="1">
    <citation type="journal article" date="2020" name="Cell">
        <title>Large-Scale Comparative Analyses of Tick Genomes Elucidate Their Genetic Diversity and Vector Capacities.</title>
        <authorList>
            <consortium name="Tick Genome and Microbiome Consortium (TIGMIC)"/>
            <person name="Jia N."/>
            <person name="Wang J."/>
            <person name="Shi W."/>
            <person name="Du L."/>
            <person name="Sun Y."/>
            <person name="Zhan W."/>
            <person name="Jiang J.F."/>
            <person name="Wang Q."/>
            <person name="Zhang B."/>
            <person name="Ji P."/>
            <person name="Bell-Sakyi L."/>
            <person name="Cui X.M."/>
            <person name="Yuan T.T."/>
            <person name="Jiang B.G."/>
            <person name="Yang W.F."/>
            <person name="Lam T.T."/>
            <person name="Chang Q.C."/>
            <person name="Ding S.J."/>
            <person name="Wang X.J."/>
            <person name="Zhu J.G."/>
            <person name="Ruan X.D."/>
            <person name="Zhao L."/>
            <person name="Wei J.T."/>
            <person name="Ye R.Z."/>
            <person name="Que T.C."/>
            <person name="Du C.H."/>
            <person name="Zhou Y.H."/>
            <person name="Cheng J.X."/>
            <person name="Dai P.F."/>
            <person name="Guo W.B."/>
            <person name="Han X.H."/>
            <person name="Huang E.J."/>
            <person name="Li L.F."/>
            <person name="Wei W."/>
            <person name="Gao Y.C."/>
            <person name="Liu J.Z."/>
            <person name="Shao H.Z."/>
            <person name="Wang X."/>
            <person name="Wang C.C."/>
            <person name="Yang T.C."/>
            <person name="Huo Q.B."/>
            <person name="Li W."/>
            <person name="Chen H.Y."/>
            <person name="Chen S.E."/>
            <person name="Zhou L.G."/>
            <person name="Ni X.B."/>
            <person name="Tian J.H."/>
            <person name="Sheng Y."/>
            <person name="Liu T."/>
            <person name="Pan Y.S."/>
            <person name="Xia L.Y."/>
            <person name="Li J."/>
            <person name="Zhao F."/>
            <person name="Cao W.C."/>
        </authorList>
    </citation>
    <scope>NUCLEOTIDE SEQUENCE [LARGE SCALE GENOMIC DNA]</scope>
    <source>
        <strain evidence="2">HaeL-2018</strain>
    </source>
</reference>
<feature type="compositionally biased region" description="Basic and acidic residues" evidence="1">
    <location>
        <begin position="74"/>
        <end position="92"/>
    </location>
</feature>
<gene>
    <name evidence="2" type="ORF">HPB48_013467</name>
</gene>
<keyword evidence="3" id="KW-1185">Reference proteome</keyword>
<dbReference type="AlphaFoldDB" id="A0A9J6G1P7"/>
<evidence type="ECO:0000256" key="1">
    <source>
        <dbReference type="SAM" id="MobiDB-lite"/>
    </source>
</evidence>
<accession>A0A9J6G1P7</accession>
<feature type="region of interest" description="Disordered" evidence="1">
    <location>
        <begin position="1"/>
        <end position="28"/>
    </location>
</feature>
<protein>
    <submittedName>
        <fullName evidence="2">Uncharacterized protein</fullName>
    </submittedName>
</protein>
<evidence type="ECO:0000313" key="3">
    <source>
        <dbReference type="Proteomes" id="UP000821853"/>
    </source>
</evidence>
<dbReference type="VEuPathDB" id="VectorBase:HLOH_046826"/>